<keyword evidence="2" id="KW-1185">Reference proteome</keyword>
<name>A0A8B8GH97_9HEMI</name>
<evidence type="ECO:0000313" key="2">
    <source>
        <dbReference type="Proteomes" id="UP000694846"/>
    </source>
</evidence>
<dbReference type="Pfam" id="PF21789">
    <property type="entry name" value="TNP-like_RNaseH_C"/>
    <property type="match status" value="1"/>
</dbReference>
<sequence length="190" mass="21591">MASYNFFSVPKGVIGNEWITFLEKLSFILSYKISQDHMEILFSAIRSSECFINNPTASQFEATLKKLLVHSELSISKNANCGPQDTINILHAVSSKEILGQNFLNILCMEEKESFTDEPEQNNKPEEINVYKEDIIEHIAGFVVKQLNEIIDCSICCSVLKDQYRKHTLIDIKNRGGLKKPPFDVIKICS</sequence>
<dbReference type="InterPro" id="IPR048367">
    <property type="entry name" value="TNP-like_RNaseH_C"/>
</dbReference>
<dbReference type="GeneID" id="112692213"/>
<dbReference type="OrthoDB" id="7615032at2759"/>
<evidence type="ECO:0000259" key="1">
    <source>
        <dbReference type="Pfam" id="PF21789"/>
    </source>
</evidence>
<evidence type="ECO:0000313" key="3">
    <source>
        <dbReference type="RefSeq" id="XP_025422604.1"/>
    </source>
</evidence>
<organism evidence="2 3">
    <name type="scientific">Sipha flava</name>
    <name type="common">yellow sugarcane aphid</name>
    <dbReference type="NCBI Taxonomy" id="143950"/>
    <lineage>
        <taxon>Eukaryota</taxon>
        <taxon>Metazoa</taxon>
        <taxon>Ecdysozoa</taxon>
        <taxon>Arthropoda</taxon>
        <taxon>Hexapoda</taxon>
        <taxon>Insecta</taxon>
        <taxon>Pterygota</taxon>
        <taxon>Neoptera</taxon>
        <taxon>Paraneoptera</taxon>
        <taxon>Hemiptera</taxon>
        <taxon>Sternorrhyncha</taxon>
        <taxon>Aphidomorpha</taxon>
        <taxon>Aphidoidea</taxon>
        <taxon>Aphididae</taxon>
        <taxon>Sipha</taxon>
    </lineage>
</organism>
<protein>
    <submittedName>
        <fullName evidence="3">Uncharacterized protein LOC112692213</fullName>
    </submittedName>
</protein>
<gene>
    <name evidence="3" type="primary">LOC112692213</name>
</gene>
<proteinExistence type="predicted"/>
<dbReference type="Proteomes" id="UP000694846">
    <property type="component" value="Unplaced"/>
</dbReference>
<dbReference type="AlphaFoldDB" id="A0A8B8GH97"/>
<dbReference type="RefSeq" id="XP_025422604.1">
    <property type="nucleotide sequence ID" value="XM_025566819.1"/>
</dbReference>
<reference evidence="3" key="1">
    <citation type="submission" date="2025-08" db="UniProtKB">
        <authorList>
            <consortium name="RefSeq"/>
        </authorList>
    </citation>
    <scope>IDENTIFICATION</scope>
    <source>
        <tissue evidence="3">Whole body</tissue>
    </source>
</reference>
<dbReference type="PANTHER" id="PTHR47577:SF2">
    <property type="entry name" value="THAP DOMAIN CONTAINING 9"/>
    <property type="match status" value="1"/>
</dbReference>
<dbReference type="PANTHER" id="PTHR47577">
    <property type="entry name" value="THAP DOMAIN-CONTAINING PROTEIN 6"/>
    <property type="match status" value="1"/>
</dbReference>
<accession>A0A8B8GH97</accession>
<feature type="domain" description="Transposable element P transposase-like RNase H C-terminal" evidence="1">
    <location>
        <begin position="31"/>
        <end position="63"/>
    </location>
</feature>